<accession>A0A8C9NCM6</accession>
<keyword evidence="1 6" id="KW-0768">Sushi</keyword>
<feature type="disulfide bond" evidence="6">
    <location>
        <begin position="572"/>
        <end position="599"/>
    </location>
</feature>
<dbReference type="SMART" id="SM00032">
    <property type="entry name" value="CCP"/>
    <property type="match status" value="10"/>
</dbReference>
<dbReference type="InterPro" id="IPR000436">
    <property type="entry name" value="Sushi_SCR_CCP_dom"/>
</dbReference>
<evidence type="ECO:0000256" key="3">
    <source>
        <dbReference type="ARBA" id="ARBA00022737"/>
    </source>
</evidence>
<dbReference type="Proteomes" id="UP000694409">
    <property type="component" value="Unassembled WGS sequence"/>
</dbReference>
<feature type="domain" description="Sushi" evidence="8">
    <location>
        <begin position="478"/>
        <end position="542"/>
    </location>
</feature>
<feature type="disulfide bond" evidence="6">
    <location>
        <begin position="420"/>
        <end position="463"/>
    </location>
</feature>
<evidence type="ECO:0000313" key="10">
    <source>
        <dbReference type="Proteomes" id="UP000694409"/>
    </source>
</evidence>
<dbReference type="InterPro" id="IPR050350">
    <property type="entry name" value="Compl-Cell_Adhes-Reg"/>
</dbReference>
<evidence type="ECO:0000256" key="7">
    <source>
        <dbReference type="SAM" id="SignalP"/>
    </source>
</evidence>
<keyword evidence="3" id="KW-0677">Repeat</keyword>
<feature type="disulfide bond" evidence="6">
    <location>
        <begin position="480"/>
        <end position="523"/>
    </location>
</feature>
<evidence type="ECO:0000256" key="4">
    <source>
        <dbReference type="ARBA" id="ARBA00023157"/>
    </source>
</evidence>
<name>A0A8C9NCM6_SERCA</name>
<feature type="disulfide bond" evidence="6">
    <location>
        <begin position="258"/>
        <end position="285"/>
    </location>
</feature>
<keyword evidence="4 6" id="KW-1015">Disulfide bond</keyword>
<dbReference type="FunFam" id="2.10.70.10:FF:000038">
    <property type="entry name" value="Complement component receptor type 1"/>
    <property type="match status" value="1"/>
</dbReference>
<evidence type="ECO:0000256" key="1">
    <source>
        <dbReference type="ARBA" id="ARBA00022659"/>
    </source>
</evidence>
<dbReference type="PANTHER" id="PTHR19325">
    <property type="entry name" value="COMPLEMENT COMPONENT-RELATED SUSHI DOMAIN-CONTAINING"/>
    <property type="match status" value="1"/>
</dbReference>
<dbReference type="OMA" id="VLRYRCH"/>
<feature type="domain" description="Sushi" evidence="8">
    <location>
        <begin position="95"/>
        <end position="156"/>
    </location>
</feature>
<keyword evidence="10" id="KW-1185">Reference proteome</keyword>
<comment type="caution">
    <text evidence="6">Lacks conserved residue(s) required for the propagation of feature annotation.</text>
</comment>
<dbReference type="AlphaFoldDB" id="A0A8C9NCM6"/>
<dbReference type="Ensembl" id="ENSSCAT00000019679.1">
    <property type="protein sequence ID" value="ENSSCAP00000017574.1"/>
    <property type="gene ID" value="ENSSCAG00000012758.1"/>
</dbReference>
<dbReference type="Gene3D" id="2.10.70.10">
    <property type="entry name" value="Complement Module, domain 1"/>
    <property type="match status" value="10"/>
</dbReference>
<dbReference type="Gene3D" id="1.20.5.3730">
    <property type="match status" value="1"/>
</dbReference>
<feature type="domain" description="Sushi" evidence="8">
    <location>
        <begin position="30"/>
        <end position="94"/>
    </location>
</feature>
<evidence type="ECO:0000256" key="5">
    <source>
        <dbReference type="ARBA" id="ARBA00023180"/>
    </source>
</evidence>
<dbReference type="PROSITE" id="PS50923">
    <property type="entry name" value="SUSHI"/>
    <property type="match status" value="10"/>
</dbReference>
<dbReference type="InterPro" id="IPR035976">
    <property type="entry name" value="Sushi/SCR/CCP_sf"/>
</dbReference>
<reference evidence="9" key="2">
    <citation type="submission" date="2025-09" db="UniProtKB">
        <authorList>
            <consortium name="Ensembl"/>
        </authorList>
    </citation>
    <scope>IDENTIFICATION</scope>
</reference>
<dbReference type="GeneTree" id="ENSGT00940000164219"/>
<protein>
    <recommendedName>
        <fullName evidence="8">Sushi domain-containing protein</fullName>
    </recommendedName>
</protein>
<feature type="domain" description="Sushi" evidence="8">
    <location>
        <begin position="157"/>
        <end position="227"/>
    </location>
</feature>
<proteinExistence type="predicted"/>
<reference evidence="9" key="1">
    <citation type="submission" date="2025-08" db="UniProtKB">
        <authorList>
            <consortium name="Ensembl"/>
        </authorList>
    </citation>
    <scope>IDENTIFICATION</scope>
</reference>
<feature type="domain" description="Sushi" evidence="8">
    <location>
        <begin position="602"/>
        <end position="668"/>
    </location>
</feature>
<feature type="chain" id="PRO_5034139716" description="Sushi domain-containing protein" evidence="7">
    <location>
        <begin position="29"/>
        <end position="716"/>
    </location>
</feature>
<feature type="domain" description="Sushi" evidence="8">
    <location>
        <begin position="352"/>
        <end position="416"/>
    </location>
</feature>
<sequence length="716" mass="78629">MSALELGRQRSCAAVLGSLLTAALLVTAHSLCPPPPRSLSAEPKQRLEGTELFPFGHRMEFVCRPGYGRSARTPNVLICGVDGLWHGPSDICTPKECRYPGEPANGRLVPPGALTFGSKVNFTCNTGYRLIGHSEIECVLRNEVPTWNRDIPTCQAIPCAPPPEIANGQHSGTDKDHFQYGDSVTYQCHRPRRGERPFSLLGEASIFCTSTDNLNGVWSSPAPECKVVTCKQPRVENGKLLSRYQPDYSFGDTVVFDCHLRYSLSGSEASTCRDSGLWEPPLPLCQRSSCDDPPDVRNAVKTKLAGNLFPVGTVVTYECQQGHQFQAGKTTWDIICLQGFVWSEVPPPCQRIPCPDPHIPNGKLLHPWQVKEVYESGDRLEVACSEGFALKGRGSSVTLRCGSDGEWDPAVPECIPEPRCPKPDIPHGKEVHKSSSDYTVGAQVRLACEEGFALRGKSSSITCGADLSWEPEVPFCDRVCGPPPEITFGQHSGRGGREFSYGTKVTYSCAEGLSLVGDESLYCTSEDGRSLAWSGPAPACRAVRCPKPVVERGRMTPQMFTFPYGLLLHFSCEQGFGLRGAAQSQCLADGTWHPPVPTCQPVLCPEPRVPFGRLKSPLGEQRWFQTNETVTLECLPGYQLPDKAMMENAWTATCLPDGSWTPLPKCMKEGDADVCQEVHYIKSTFECGVPVEKVKSLLEIQKLFLEIKKLEMELEK</sequence>
<feature type="domain" description="Sushi" evidence="8">
    <location>
        <begin position="543"/>
        <end position="601"/>
    </location>
</feature>
<feature type="domain" description="Sushi" evidence="8">
    <location>
        <begin position="228"/>
        <end position="287"/>
    </location>
</feature>
<organism evidence="9 10">
    <name type="scientific">Serinus canaria</name>
    <name type="common">Island canary</name>
    <name type="synonym">Fringilla canaria</name>
    <dbReference type="NCBI Taxonomy" id="9135"/>
    <lineage>
        <taxon>Eukaryota</taxon>
        <taxon>Metazoa</taxon>
        <taxon>Chordata</taxon>
        <taxon>Craniata</taxon>
        <taxon>Vertebrata</taxon>
        <taxon>Euteleostomi</taxon>
        <taxon>Archelosauria</taxon>
        <taxon>Archosauria</taxon>
        <taxon>Dinosauria</taxon>
        <taxon>Saurischia</taxon>
        <taxon>Theropoda</taxon>
        <taxon>Coelurosauria</taxon>
        <taxon>Aves</taxon>
        <taxon>Neognathae</taxon>
        <taxon>Neoaves</taxon>
        <taxon>Telluraves</taxon>
        <taxon>Australaves</taxon>
        <taxon>Passeriformes</taxon>
        <taxon>Passeroidea</taxon>
        <taxon>Fringillidae</taxon>
        <taxon>Carduelinae</taxon>
        <taxon>Serinus</taxon>
    </lineage>
</organism>
<evidence type="ECO:0000313" key="9">
    <source>
        <dbReference type="Ensembl" id="ENSSCAP00000017574.1"/>
    </source>
</evidence>
<evidence type="ECO:0000256" key="2">
    <source>
        <dbReference type="ARBA" id="ARBA00022729"/>
    </source>
</evidence>
<feature type="domain" description="Sushi" evidence="8">
    <location>
        <begin position="418"/>
        <end position="476"/>
    </location>
</feature>
<feature type="domain" description="Sushi" evidence="8">
    <location>
        <begin position="288"/>
        <end position="351"/>
    </location>
</feature>
<keyword evidence="2 7" id="KW-0732">Signal</keyword>
<dbReference type="CDD" id="cd00033">
    <property type="entry name" value="CCP"/>
    <property type="match status" value="10"/>
</dbReference>
<dbReference type="PANTHER" id="PTHR19325:SF570">
    <property type="entry name" value="COMPLEMENT COMPONENT 4 BINDING PROTEIN, MEMBRANE"/>
    <property type="match status" value="1"/>
</dbReference>
<feature type="signal peptide" evidence="7">
    <location>
        <begin position="1"/>
        <end position="28"/>
    </location>
</feature>
<dbReference type="SUPFAM" id="SSF57535">
    <property type="entry name" value="Complement control module/SCR domain"/>
    <property type="match status" value="10"/>
</dbReference>
<keyword evidence="5" id="KW-0325">Glycoprotein</keyword>
<dbReference type="Pfam" id="PF00084">
    <property type="entry name" value="Sushi"/>
    <property type="match status" value="10"/>
</dbReference>
<dbReference type="FunFam" id="2.10.70.10:FF:000014">
    <property type="entry name" value="Membrane cofactor protein"/>
    <property type="match status" value="3"/>
</dbReference>
<evidence type="ECO:0000259" key="8">
    <source>
        <dbReference type="PROSITE" id="PS50923"/>
    </source>
</evidence>
<evidence type="ECO:0000256" key="6">
    <source>
        <dbReference type="PROSITE-ProRule" id="PRU00302"/>
    </source>
</evidence>